<dbReference type="GO" id="GO:0000228">
    <property type="term" value="C:nuclear chromosome"/>
    <property type="evidence" value="ECO:0007669"/>
    <property type="project" value="TreeGrafter"/>
</dbReference>
<feature type="domain" description="Bromo" evidence="16">
    <location>
        <begin position="1367"/>
        <end position="1437"/>
    </location>
</feature>
<dbReference type="PROSITE" id="PS51136">
    <property type="entry name" value="WAC"/>
    <property type="match status" value="1"/>
</dbReference>
<keyword evidence="4 13" id="KW-0863">Zinc-finger</keyword>
<dbReference type="Pfam" id="PF02791">
    <property type="entry name" value="DDT"/>
    <property type="match status" value="1"/>
</dbReference>
<evidence type="ECO:0000259" key="16">
    <source>
        <dbReference type="PROSITE" id="PS50014"/>
    </source>
</evidence>
<dbReference type="InterPro" id="IPR001487">
    <property type="entry name" value="Bromodomain"/>
</dbReference>
<dbReference type="SMART" id="SM00249">
    <property type="entry name" value="PHD"/>
    <property type="match status" value="2"/>
</dbReference>
<feature type="region of interest" description="Disordered" evidence="15">
    <location>
        <begin position="261"/>
        <end position="361"/>
    </location>
</feature>
<dbReference type="GO" id="GO:0006338">
    <property type="term" value="P:chromatin remodeling"/>
    <property type="evidence" value="ECO:0007669"/>
    <property type="project" value="InterPro"/>
</dbReference>
<dbReference type="PANTHER" id="PTHR46510:SF1">
    <property type="entry name" value="BROMODOMAIN ADJACENT TO ZINC FINGER DOMAIN PROTEIN 1A"/>
    <property type="match status" value="1"/>
</dbReference>
<feature type="domain" description="PHD-type" evidence="17">
    <location>
        <begin position="1217"/>
        <end position="1264"/>
    </location>
</feature>
<dbReference type="InterPro" id="IPR013136">
    <property type="entry name" value="WSTF_Acf1_Cbp146"/>
</dbReference>
<dbReference type="GO" id="GO:0045740">
    <property type="term" value="P:positive regulation of DNA replication"/>
    <property type="evidence" value="ECO:0007669"/>
    <property type="project" value="TreeGrafter"/>
</dbReference>
<dbReference type="Pfam" id="PF15613">
    <property type="entry name" value="WSD"/>
    <property type="match status" value="1"/>
</dbReference>
<dbReference type="PROSITE" id="PS50016">
    <property type="entry name" value="ZF_PHD_2"/>
    <property type="match status" value="2"/>
</dbReference>
<dbReference type="InterPro" id="IPR018359">
    <property type="entry name" value="Bromodomain_CS"/>
</dbReference>
<evidence type="ECO:0000256" key="5">
    <source>
        <dbReference type="ARBA" id="ARBA00022833"/>
    </source>
</evidence>
<keyword evidence="3" id="KW-0479">Metal-binding</keyword>
<name>A0A8S1DXS3_9INSE</name>
<dbReference type="Gene3D" id="1.20.920.10">
    <property type="entry name" value="Bromodomain-like"/>
    <property type="match status" value="1"/>
</dbReference>
<keyword evidence="21" id="KW-1185">Reference proteome</keyword>
<dbReference type="GO" id="GO:0003677">
    <property type="term" value="F:DNA binding"/>
    <property type="evidence" value="ECO:0007669"/>
    <property type="project" value="TreeGrafter"/>
</dbReference>
<keyword evidence="6" id="KW-0805">Transcription regulation</keyword>
<dbReference type="EMBL" id="CADEPI010000285">
    <property type="protein sequence ID" value="CAB3382835.1"/>
    <property type="molecule type" value="Genomic_DNA"/>
</dbReference>
<evidence type="ECO:0000313" key="21">
    <source>
        <dbReference type="Proteomes" id="UP000494165"/>
    </source>
</evidence>
<evidence type="ECO:0000256" key="11">
    <source>
        <dbReference type="ARBA" id="ARBA00068253"/>
    </source>
</evidence>
<dbReference type="InterPro" id="IPR001965">
    <property type="entry name" value="Znf_PHD"/>
</dbReference>
<keyword evidence="5" id="KW-0862">Zinc</keyword>
<feature type="region of interest" description="Disordered" evidence="15">
    <location>
        <begin position="630"/>
        <end position="668"/>
    </location>
</feature>
<feature type="compositionally biased region" description="Basic and acidic residues" evidence="15">
    <location>
        <begin position="316"/>
        <end position="361"/>
    </location>
</feature>
<comment type="caution">
    <text evidence="20">The sequence shown here is derived from an EMBL/GenBank/DDBJ whole genome shotgun (WGS) entry which is preliminary data.</text>
</comment>
<dbReference type="PROSITE" id="PS01359">
    <property type="entry name" value="ZF_PHD_1"/>
    <property type="match status" value="2"/>
</dbReference>
<dbReference type="Pfam" id="PF00628">
    <property type="entry name" value="PHD"/>
    <property type="match status" value="2"/>
</dbReference>
<evidence type="ECO:0000256" key="3">
    <source>
        <dbReference type="ARBA" id="ARBA00022723"/>
    </source>
</evidence>
<evidence type="ECO:0000259" key="17">
    <source>
        <dbReference type="PROSITE" id="PS50016"/>
    </source>
</evidence>
<dbReference type="Pfam" id="PF15612">
    <property type="entry name" value="WHIM1"/>
    <property type="match status" value="1"/>
</dbReference>
<evidence type="ECO:0000256" key="12">
    <source>
        <dbReference type="PROSITE-ProRule" id="PRU00035"/>
    </source>
</evidence>
<feature type="compositionally biased region" description="Polar residues" evidence="15">
    <location>
        <begin position="993"/>
        <end position="1004"/>
    </location>
</feature>
<dbReference type="Pfam" id="PF00439">
    <property type="entry name" value="Bromodomain"/>
    <property type="match status" value="1"/>
</dbReference>
<keyword evidence="10 14" id="KW-0539">Nucleus</keyword>
<feature type="domain" description="DDT" evidence="18">
    <location>
        <begin position="400"/>
        <end position="465"/>
    </location>
</feature>
<feature type="compositionally biased region" description="Basic and acidic residues" evidence="15">
    <location>
        <begin position="278"/>
        <end position="291"/>
    </location>
</feature>
<feature type="region of interest" description="Disordered" evidence="15">
    <location>
        <begin position="756"/>
        <end position="790"/>
    </location>
</feature>
<feature type="compositionally biased region" description="Basic residues" evidence="15">
    <location>
        <begin position="267"/>
        <end position="277"/>
    </location>
</feature>
<dbReference type="InterPro" id="IPR018501">
    <property type="entry name" value="DDT_dom"/>
</dbReference>
<dbReference type="Gene3D" id="3.30.40.10">
    <property type="entry name" value="Zinc/RING finger domain, C3HC4 (zinc finger)"/>
    <property type="match status" value="2"/>
</dbReference>
<dbReference type="PROSITE" id="PS50014">
    <property type="entry name" value="BROMODOMAIN_2"/>
    <property type="match status" value="1"/>
</dbReference>
<reference evidence="20 21" key="1">
    <citation type="submission" date="2020-04" db="EMBL/GenBank/DDBJ databases">
        <authorList>
            <person name="Alioto T."/>
            <person name="Alioto T."/>
            <person name="Gomez Garrido J."/>
        </authorList>
    </citation>
    <scope>NUCLEOTIDE SEQUENCE [LARGE SCALE GENOMIC DNA]</scope>
</reference>
<feature type="region of interest" description="Disordered" evidence="15">
    <location>
        <begin position="879"/>
        <end position="906"/>
    </location>
</feature>
<dbReference type="InterPro" id="IPR019787">
    <property type="entry name" value="Znf_PHD-finger"/>
</dbReference>
<sequence>MPLLRKKPFERIKPPKDLRPDEDVFHCQLTGEVFRDYEKFYERTILCNSLVWSCSLTGKPNLTFGEAQQSEQAALQSIKGFGKELHKPVLLLAKMTHRSSFIDMTEDIFAFVKDRYFVGENLEVNTGSDSVPCTILKVIPPDRTSPSKSPDKSASKTVGNLPDAALYRYEITAPKVWPRKIVSATELKRPKSLFTREKNKLFLKQNTESGSQTIRVKEAAVAKYDLDKANFSDYYAGPLPEFPKPKRLSKLIADEDLTPEEREKRVRAEKRKEKRRLAKEGAEEMKRKLSEGRSPLKNGNTPTKSAKPVGRPKGSGKKEGVKKLTAEQMKQKLIEDAKREKEQEKQTKKEERSKAREKAREEKRQLDEFYKEWNKPKDDLMCEDLKEMPEPCAVQCRIPNSLFGEFMAILEFLHGFKEELRVKDFFPQGMSFEVLERALVEQEIAGPLSELLHLLLNAIFTMQEDEEEEVQAAEAAAIVDTGNCLNSEEAAKLAVVAANWSQTFQGCSITKLNLDQSTLTEILRLHLLGSGSRAVESYTSWRGYLICDDPGLSFRVNEPQILKALTKKSVIDLSIGEKLKVLTCLMHQVLQFGSIRETINERNEKLKQAKNDLRTVQLAEKKREMEEAIKNRADKQKLKEGDVAPVDQEKLEAEKAKREKENNRKHAEFQAKEQKMLEVVQSLQWGVSAVNLGTDRAHRRYWLFQSLNGLFIENDVENIGSCLEQPTPSPKIPLCEDSLKYVRHLYELKQHTHKEEINCGSSDKENERSPHPAGKNKKHKKPEDEEDDVIEPSKTFKCTSEQDSCPVHSTVLPRTKWSYYNRPNELDALVKSLNLRGIREIELRQSLLLNRNRIEQTMARCPANILGRPDDVVLAEVDPPRKSSRVAGGSASKNKEDSNLNFPKGTPMTTIMEATLRDVIIDMEEKIHLGGLGTLKVSEREKWRDSIINGGYDQLCSKLSWGGKNKLMKGSPTSERVSKIKLEERSRPGTPDSVESGSVCQESAANEGETCGDDLKKVHALASAILQIEQAVETKYLQKPLGEDEKEKQKRLKKLQAKKATDEEEEEDEPKEEVPKVDMPSQIERWEISLMASTSFSQLFLHFSSLENSILWSKSALNARCRICRRKGDGENMLLCDGCDKGHHLYCLKPPLPLAQRKLEFVPSGEWFCPTCKPKEKPQTPRKYRNMVEEVLDSDEDDAEEEQYLDEMEVESEGEEESQCASCGEQGDMVKCEDCRQEYHPQCANPQLRCVPRGTWKCQDCRDAATKTKSTSRKKRPGAVVFAQKPLNSRRSARDATNKISKAAKRLRSSSWDDSDTSRNGSIAGDEVASGREQRSRRRPRWMATDLPEEECRLNAQLLRAVLDDMMGHSEAWPFLRPVSKQEAPDYHSIIKKPMDLGTMKYKLNQMDYRNNSEFLADAHLIFDNCEMYNQADADEYKAGTTLRKFFERKCNELALKMVEGDLEPPNAKKSRRAI</sequence>
<dbReference type="FunFam" id="3.30.40.10:FF:000300">
    <property type="entry name" value="Bromodomain adjacent to zinc finger domain protein 1A"/>
    <property type="match status" value="1"/>
</dbReference>
<dbReference type="SUPFAM" id="SSF57903">
    <property type="entry name" value="FYVE/PHD zinc finger"/>
    <property type="match status" value="2"/>
</dbReference>
<feature type="region of interest" description="Disordered" evidence="15">
    <location>
        <begin position="1043"/>
        <end position="1078"/>
    </location>
</feature>
<dbReference type="GO" id="GO:0006355">
    <property type="term" value="P:regulation of DNA-templated transcription"/>
    <property type="evidence" value="ECO:0007669"/>
    <property type="project" value="TreeGrafter"/>
</dbReference>
<feature type="domain" description="PHD-type" evidence="17">
    <location>
        <begin position="1118"/>
        <end position="1175"/>
    </location>
</feature>
<comment type="subcellular location">
    <subcellularLocation>
        <location evidence="1 14">Nucleus</location>
    </subcellularLocation>
</comment>
<dbReference type="InterPro" id="IPR011011">
    <property type="entry name" value="Znf_FYVE_PHD"/>
</dbReference>
<organism evidence="20 21">
    <name type="scientific">Cloeon dipterum</name>
    <dbReference type="NCBI Taxonomy" id="197152"/>
    <lineage>
        <taxon>Eukaryota</taxon>
        <taxon>Metazoa</taxon>
        <taxon>Ecdysozoa</taxon>
        <taxon>Arthropoda</taxon>
        <taxon>Hexapoda</taxon>
        <taxon>Insecta</taxon>
        <taxon>Pterygota</taxon>
        <taxon>Palaeoptera</taxon>
        <taxon>Ephemeroptera</taxon>
        <taxon>Pisciforma</taxon>
        <taxon>Baetidae</taxon>
        <taxon>Cloeon</taxon>
    </lineage>
</organism>
<evidence type="ECO:0000259" key="18">
    <source>
        <dbReference type="PROSITE" id="PS50827"/>
    </source>
</evidence>
<feature type="region of interest" description="Disordered" evidence="15">
    <location>
        <begin position="967"/>
        <end position="1005"/>
    </location>
</feature>
<evidence type="ECO:0000256" key="7">
    <source>
        <dbReference type="ARBA" id="ARBA00023054"/>
    </source>
</evidence>
<dbReference type="PROSITE" id="PS00633">
    <property type="entry name" value="BROMODOMAIN_1"/>
    <property type="match status" value="1"/>
</dbReference>
<dbReference type="InterPro" id="IPR028942">
    <property type="entry name" value="WHIM1_dom"/>
</dbReference>
<dbReference type="GO" id="GO:0008270">
    <property type="term" value="F:zinc ion binding"/>
    <property type="evidence" value="ECO:0007669"/>
    <property type="project" value="UniProtKB-KW"/>
</dbReference>
<dbReference type="InterPro" id="IPR028941">
    <property type="entry name" value="WHIM2_dom"/>
</dbReference>
<keyword evidence="7" id="KW-0175">Coiled coil</keyword>
<keyword evidence="8 12" id="KW-0103">Bromodomain</keyword>
<feature type="compositionally biased region" description="Acidic residues" evidence="15">
    <location>
        <begin position="1062"/>
        <end position="1071"/>
    </location>
</feature>
<protein>
    <recommendedName>
        <fullName evidence="11">Bromodomain adjacent to zinc finger domain protein 1A</fullName>
    </recommendedName>
</protein>
<dbReference type="InterPro" id="IPR013083">
    <property type="entry name" value="Znf_RING/FYVE/PHD"/>
</dbReference>
<gene>
    <name evidence="20" type="ORF">CLODIP_2_CD11530</name>
</gene>
<evidence type="ECO:0000256" key="4">
    <source>
        <dbReference type="ARBA" id="ARBA00022771"/>
    </source>
</evidence>
<feature type="region of interest" description="Disordered" evidence="15">
    <location>
        <begin position="1267"/>
        <end position="1341"/>
    </location>
</feature>
<evidence type="ECO:0000256" key="10">
    <source>
        <dbReference type="ARBA" id="ARBA00023242"/>
    </source>
</evidence>
<evidence type="ECO:0000259" key="19">
    <source>
        <dbReference type="PROSITE" id="PS51136"/>
    </source>
</evidence>
<dbReference type="PRINTS" id="PR00503">
    <property type="entry name" value="BROMODOMAIN"/>
</dbReference>
<evidence type="ECO:0000256" key="14">
    <source>
        <dbReference type="PROSITE-ProRule" id="PRU00475"/>
    </source>
</evidence>
<keyword evidence="9" id="KW-0804">Transcription</keyword>
<accession>A0A8S1DXS3</accession>
<dbReference type="SUPFAM" id="SSF47370">
    <property type="entry name" value="Bromodomain"/>
    <property type="match status" value="1"/>
</dbReference>
<keyword evidence="2" id="KW-0597">Phosphoprotein</keyword>
<feature type="compositionally biased region" description="Basic and acidic residues" evidence="15">
    <location>
        <begin position="976"/>
        <end position="987"/>
    </location>
</feature>
<dbReference type="OrthoDB" id="332390at2759"/>
<dbReference type="PANTHER" id="PTHR46510">
    <property type="entry name" value="BROMODOMAIN ADJACENT TO ZINC FINGER DOMAIN PROTEIN 1A"/>
    <property type="match status" value="1"/>
</dbReference>
<proteinExistence type="predicted"/>
<evidence type="ECO:0000256" key="9">
    <source>
        <dbReference type="ARBA" id="ARBA00023163"/>
    </source>
</evidence>
<evidence type="ECO:0000256" key="15">
    <source>
        <dbReference type="SAM" id="MobiDB-lite"/>
    </source>
</evidence>
<evidence type="ECO:0000256" key="13">
    <source>
        <dbReference type="PROSITE-ProRule" id="PRU00146"/>
    </source>
</evidence>
<dbReference type="InterPro" id="IPR036427">
    <property type="entry name" value="Bromodomain-like_sf"/>
</dbReference>
<feature type="compositionally biased region" description="Basic and acidic residues" evidence="15">
    <location>
        <begin position="756"/>
        <end position="770"/>
    </location>
</feature>
<evidence type="ECO:0000256" key="1">
    <source>
        <dbReference type="ARBA" id="ARBA00004123"/>
    </source>
</evidence>
<feature type="domain" description="WAC" evidence="19">
    <location>
        <begin position="22"/>
        <end position="128"/>
    </location>
</feature>
<dbReference type="Pfam" id="PF10537">
    <property type="entry name" value="WAC_Acf1_DNA_bd"/>
    <property type="match status" value="1"/>
</dbReference>
<evidence type="ECO:0000256" key="2">
    <source>
        <dbReference type="ARBA" id="ARBA00022553"/>
    </source>
</evidence>
<dbReference type="InterPro" id="IPR019786">
    <property type="entry name" value="Zinc_finger_PHD-type_CS"/>
</dbReference>
<dbReference type="GO" id="GO:0008623">
    <property type="term" value="C:CHRAC"/>
    <property type="evidence" value="ECO:0007669"/>
    <property type="project" value="TreeGrafter"/>
</dbReference>
<dbReference type="PROSITE" id="PS50827">
    <property type="entry name" value="DDT"/>
    <property type="match status" value="1"/>
</dbReference>
<dbReference type="Proteomes" id="UP000494165">
    <property type="component" value="Unassembled WGS sequence"/>
</dbReference>
<dbReference type="SMART" id="SM00297">
    <property type="entry name" value="BROMO"/>
    <property type="match status" value="1"/>
</dbReference>
<evidence type="ECO:0000313" key="20">
    <source>
        <dbReference type="EMBL" id="CAB3382835.1"/>
    </source>
</evidence>
<evidence type="ECO:0000256" key="8">
    <source>
        <dbReference type="ARBA" id="ARBA00023117"/>
    </source>
</evidence>
<dbReference type="InterPro" id="IPR047171">
    <property type="entry name" value="BAZ1A"/>
</dbReference>
<dbReference type="SMART" id="SM00571">
    <property type="entry name" value="DDT"/>
    <property type="match status" value="1"/>
</dbReference>
<evidence type="ECO:0000256" key="6">
    <source>
        <dbReference type="ARBA" id="ARBA00023015"/>
    </source>
</evidence>
<dbReference type="GO" id="GO:0031445">
    <property type="term" value="P:regulation of heterochromatin formation"/>
    <property type="evidence" value="ECO:0007669"/>
    <property type="project" value="TreeGrafter"/>
</dbReference>